<dbReference type="AlphaFoldDB" id="A0A5B7ET16"/>
<dbReference type="EMBL" id="VSRR010003473">
    <property type="protein sequence ID" value="MPC36286.1"/>
    <property type="molecule type" value="Genomic_DNA"/>
</dbReference>
<comment type="caution">
    <text evidence="1">The sequence shown here is derived from an EMBL/GenBank/DDBJ whole genome shotgun (WGS) entry which is preliminary data.</text>
</comment>
<evidence type="ECO:0000313" key="2">
    <source>
        <dbReference type="Proteomes" id="UP000324222"/>
    </source>
</evidence>
<keyword evidence="2" id="KW-1185">Reference proteome</keyword>
<name>A0A5B7ET16_PORTR</name>
<proteinExistence type="predicted"/>
<organism evidence="1 2">
    <name type="scientific">Portunus trituberculatus</name>
    <name type="common">Swimming crab</name>
    <name type="synonym">Neptunus trituberculatus</name>
    <dbReference type="NCBI Taxonomy" id="210409"/>
    <lineage>
        <taxon>Eukaryota</taxon>
        <taxon>Metazoa</taxon>
        <taxon>Ecdysozoa</taxon>
        <taxon>Arthropoda</taxon>
        <taxon>Crustacea</taxon>
        <taxon>Multicrustacea</taxon>
        <taxon>Malacostraca</taxon>
        <taxon>Eumalacostraca</taxon>
        <taxon>Eucarida</taxon>
        <taxon>Decapoda</taxon>
        <taxon>Pleocyemata</taxon>
        <taxon>Brachyura</taxon>
        <taxon>Eubrachyura</taxon>
        <taxon>Portunoidea</taxon>
        <taxon>Portunidae</taxon>
        <taxon>Portuninae</taxon>
        <taxon>Portunus</taxon>
    </lineage>
</organism>
<protein>
    <submittedName>
        <fullName evidence="1">Uncharacterized protein</fullName>
    </submittedName>
</protein>
<gene>
    <name evidence="1" type="ORF">E2C01_029740</name>
</gene>
<accession>A0A5B7ET16</accession>
<sequence length="126" mass="14296">MNIDDSLGTSECLIMFNLTSKYNEVMNVAAAAHELCGEQVLSDVCQGRNERQLYPQPAFTQVAYLVAVHGDPYTGSLTTPAMTPLLQTRCANKLEYERKTRRVLQTVWLPVHFGEWWWLLSPGYSI</sequence>
<evidence type="ECO:0000313" key="1">
    <source>
        <dbReference type="EMBL" id="MPC36286.1"/>
    </source>
</evidence>
<reference evidence="1 2" key="1">
    <citation type="submission" date="2019-05" db="EMBL/GenBank/DDBJ databases">
        <title>Another draft genome of Portunus trituberculatus and its Hox gene families provides insights of decapod evolution.</title>
        <authorList>
            <person name="Jeong J.-H."/>
            <person name="Song I."/>
            <person name="Kim S."/>
            <person name="Choi T."/>
            <person name="Kim D."/>
            <person name="Ryu S."/>
            <person name="Kim W."/>
        </authorList>
    </citation>
    <scope>NUCLEOTIDE SEQUENCE [LARGE SCALE GENOMIC DNA]</scope>
    <source>
        <tissue evidence="1">Muscle</tissue>
    </source>
</reference>
<dbReference type="Proteomes" id="UP000324222">
    <property type="component" value="Unassembled WGS sequence"/>
</dbReference>